<gene>
    <name evidence="3" type="primary">PSD2_1</name>
    <name evidence="3" type="ORF">SBRCBS47491_001835</name>
</gene>
<evidence type="ECO:0000313" key="4">
    <source>
        <dbReference type="Proteomes" id="UP001642406"/>
    </source>
</evidence>
<keyword evidence="4" id="KW-1185">Reference proteome</keyword>
<accession>A0ABP0B2J8</accession>
<dbReference type="EC" id="4.1.1.65" evidence="3"/>
<keyword evidence="2 3" id="KW-0456">Lyase</keyword>
<dbReference type="Pfam" id="PF02666">
    <property type="entry name" value="PS_Dcarbxylase"/>
    <property type="match status" value="1"/>
</dbReference>
<evidence type="ECO:0000313" key="3">
    <source>
        <dbReference type="EMBL" id="CAK7213539.1"/>
    </source>
</evidence>
<dbReference type="Proteomes" id="UP001642406">
    <property type="component" value="Unassembled WGS sequence"/>
</dbReference>
<protein>
    <submittedName>
        <fullName evidence="3">Phosphatidylserine decarboxylase</fullName>
        <ecNumber evidence="3">4.1.1.65</ecNumber>
    </submittedName>
</protein>
<organism evidence="3 4">
    <name type="scientific">Sporothrix bragantina</name>
    <dbReference type="NCBI Taxonomy" id="671064"/>
    <lineage>
        <taxon>Eukaryota</taxon>
        <taxon>Fungi</taxon>
        <taxon>Dikarya</taxon>
        <taxon>Ascomycota</taxon>
        <taxon>Pezizomycotina</taxon>
        <taxon>Sordariomycetes</taxon>
        <taxon>Sordariomycetidae</taxon>
        <taxon>Ophiostomatales</taxon>
        <taxon>Ophiostomataceae</taxon>
        <taxon>Sporothrix</taxon>
    </lineage>
</organism>
<dbReference type="InterPro" id="IPR003817">
    <property type="entry name" value="PS_Dcarbxylase"/>
</dbReference>
<dbReference type="EMBL" id="CAWUHC010000010">
    <property type="protein sequence ID" value="CAK7213539.1"/>
    <property type="molecule type" value="Genomic_DNA"/>
</dbReference>
<evidence type="ECO:0000256" key="1">
    <source>
        <dbReference type="ARBA" id="ARBA00022793"/>
    </source>
</evidence>
<sequence>MMRLYLHKRNAAKGIEESSPKSKRQIRSSVDTYKIPMADFVPSDVDAYPTFAEFSRAVTRPSNDPSFGKTTTAPRLSSRTRVSSCTTAWAEAKWLWIRGRNFSIGHLAMDLCLGRHFDGGAIASFRLRPQDYHRYHSPVTGTVKLARSVPGDYY</sequence>
<keyword evidence="1" id="KW-0210">Decarboxylase</keyword>
<dbReference type="PANTHER" id="PTHR10067:SF11">
    <property type="entry name" value="PHOSPHATIDYLSERINE DECARBOXYLASE"/>
    <property type="match status" value="1"/>
</dbReference>
<comment type="caution">
    <text evidence="3">The sequence shown here is derived from an EMBL/GenBank/DDBJ whole genome shotgun (WGS) entry which is preliminary data.</text>
</comment>
<dbReference type="GO" id="GO:0004609">
    <property type="term" value="F:phosphatidylserine decarboxylase activity"/>
    <property type="evidence" value="ECO:0007669"/>
    <property type="project" value="UniProtKB-EC"/>
</dbReference>
<evidence type="ECO:0000256" key="2">
    <source>
        <dbReference type="ARBA" id="ARBA00023239"/>
    </source>
</evidence>
<reference evidence="3 4" key="1">
    <citation type="submission" date="2024-01" db="EMBL/GenBank/DDBJ databases">
        <authorList>
            <person name="Allen C."/>
            <person name="Tagirdzhanova G."/>
        </authorList>
    </citation>
    <scope>NUCLEOTIDE SEQUENCE [LARGE SCALE GENOMIC DNA]</scope>
</reference>
<name>A0ABP0B2J8_9PEZI</name>
<dbReference type="PANTHER" id="PTHR10067">
    <property type="entry name" value="PHOSPHATIDYLSERINE DECARBOXYLASE"/>
    <property type="match status" value="1"/>
</dbReference>
<proteinExistence type="predicted"/>